<gene>
    <name evidence="2" type="ORF">B0A52_03633</name>
</gene>
<dbReference type="Proteomes" id="UP000288859">
    <property type="component" value="Unassembled WGS sequence"/>
</dbReference>
<evidence type="ECO:0000256" key="1">
    <source>
        <dbReference type="SAM" id="Phobius"/>
    </source>
</evidence>
<dbReference type="AlphaFoldDB" id="A0A438N9J4"/>
<keyword evidence="1" id="KW-0812">Transmembrane</keyword>
<evidence type="ECO:0000313" key="3">
    <source>
        <dbReference type="Proteomes" id="UP000288859"/>
    </source>
</evidence>
<dbReference type="OrthoDB" id="4158933at2759"/>
<keyword evidence="1" id="KW-1133">Transmembrane helix</keyword>
<organism evidence="2 3">
    <name type="scientific">Exophiala mesophila</name>
    <name type="common">Black yeast-like fungus</name>
    <dbReference type="NCBI Taxonomy" id="212818"/>
    <lineage>
        <taxon>Eukaryota</taxon>
        <taxon>Fungi</taxon>
        <taxon>Dikarya</taxon>
        <taxon>Ascomycota</taxon>
        <taxon>Pezizomycotina</taxon>
        <taxon>Eurotiomycetes</taxon>
        <taxon>Chaetothyriomycetidae</taxon>
        <taxon>Chaetothyriales</taxon>
        <taxon>Herpotrichiellaceae</taxon>
        <taxon>Exophiala</taxon>
    </lineage>
</organism>
<proteinExistence type="predicted"/>
<dbReference type="EMBL" id="NAJM01000012">
    <property type="protein sequence ID" value="RVX72445.1"/>
    <property type="molecule type" value="Genomic_DNA"/>
</dbReference>
<feature type="transmembrane region" description="Helical" evidence="1">
    <location>
        <begin position="138"/>
        <end position="159"/>
    </location>
</feature>
<name>A0A438N9J4_EXOME</name>
<comment type="caution">
    <text evidence="2">The sequence shown here is derived from an EMBL/GenBank/DDBJ whole genome shotgun (WGS) entry which is preliminary data.</text>
</comment>
<reference evidence="2 3" key="1">
    <citation type="submission" date="2017-03" db="EMBL/GenBank/DDBJ databases">
        <title>Genomes of endolithic fungi from Antarctica.</title>
        <authorList>
            <person name="Coleine C."/>
            <person name="Masonjones S."/>
            <person name="Stajich J.E."/>
        </authorList>
    </citation>
    <scope>NUCLEOTIDE SEQUENCE [LARGE SCALE GENOMIC DNA]</scope>
    <source>
        <strain evidence="2 3">CCFEE 6314</strain>
    </source>
</reference>
<keyword evidence="1" id="KW-0472">Membrane</keyword>
<dbReference type="CDD" id="cd12087">
    <property type="entry name" value="TM_EGFR-like"/>
    <property type="match status" value="1"/>
</dbReference>
<protein>
    <submittedName>
        <fullName evidence="2">Uncharacterized protein</fullName>
    </submittedName>
</protein>
<evidence type="ECO:0000313" key="2">
    <source>
        <dbReference type="EMBL" id="RVX72445.1"/>
    </source>
</evidence>
<sequence length="211" mass="22902">MSFTTIFLSAEDLHPISPTALDDPDKTTVTCRLSTTLRASQGQTITITSPPSALPPPPVTAATTVYSPAVATKTSTITLTELDVFLQNPEDNIYSTRYISLSPTPAPPSSPTNPDVYFVFVVEPEEGGWDGWSTGEKAGLITGVVLGAILIMGVILFLLRRRKIWAVGGWWPFMARRNVPYPGPMAQPGYTAGAMVPYAYGQQQPYYYPGR</sequence>
<accession>A0A438N9J4</accession>